<feature type="transmembrane region" description="Helical" evidence="6">
    <location>
        <begin position="163"/>
        <end position="182"/>
    </location>
</feature>
<evidence type="ECO:0000256" key="5">
    <source>
        <dbReference type="ARBA" id="ARBA00034247"/>
    </source>
</evidence>
<evidence type="ECO:0000313" key="9">
    <source>
        <dbReference type="Proteomes" id="UP000006167"/>
    </source>
</evidence>
<dbReference type="GO" id="GO:0005886">
    <property type="term" value="C:plasma membrane"/>
    <property type="evidence" value="ECO:0007669"/>
    <property type="project" value="TreeGrafter"/>
</dbReference>
<dbReference type="Proteomes" id="UP000006167">
    <property type="component" value="Chromosome"/>
</dbReference>
<dbReference type="Pfam" id="PF00990">
    <property type="entry name" value="GGDEF"/>
    <property type="match status" value="1"/>
</dbReference>
<keyword evidence="6" id="KW-1133">Transmembrane helix</keyword>
<dbReference type="HOGENOM" id="CLU_000445_11_31_6"/>
<feature type="domain" description="GGDEF" evidence="7">
    <location>
        <begin position="356"/>
        <end position="491"/>
    </location>
</feature>
<proteinExistence type="predicted"/>
<dbReference type="EMBL" id="CP003289">
    <property type="protein sequence ID" value="AFS74101.1"/>
    <property type="molecule type" value="Genomic_DNA"/>
</dbReference>
<keyword evidence="6" id="KW-0812">Transmembrane</keyword>
<evidence type="ECO:0000256" key="3">
    <source>
        <dbReference type="ARBA" id="ARBA00012528"/>
    </source>
</evidence>
<dbReference type="PROSITE" id="PS50887">
    <property type="entry name" value="GGDEF"/>
    <property type="match status" value="1"/>
</dbReference>
<dbReference type="FunFam" id="3.30.70.270:FF:000036">
    <property type="entry name" value="Diguanylate cyclase domain-containing protein"/>
    <property type="match status" value="1"/>
</dbReference>
<dbReference type="InterPro" id="IPR000160">
    <property type="entry name" value="GGDEF_dom"/>
</dbReference>
<name>A0A0E0Y1Q5_ECO1C</name>
<evidence type="ECO:0000256" key="6">
    <source>
        <dbReference type="SAM" id="Phobius"/>
    </source>
</evidence>
<feature type="transmembrane region" description="Helical" evidence="6">
    <location>
        <begin position="194"/>
        <end position="215"/>
    </location>
</feature>
<feature type="transmembrane region" description="Helical" evidence="6">
    <location>
        <begin position="235"/>
        <end position="257"/>
    </location>
</feature>
<dbReference type="GO" id="GO:0005525">
    <property type="term" value="F:GTP binding"/>
    <property type="evidence" value="ECO:0007669"/>
    <property type="project" value="UniProtKB-KW"/>
</dbReference>
<dbReference type="Gene3D" id="3.30.70.270">
    <property type="match status" value="1"/>
</dbReference>
<dbReference type="EC" id="2.7.7.65" evidence="3"/>
<comment type="cofactor">
    <cofactor evidence="1">
        <name>Mg(2+)</name>
        <dbReference type="ChEBI" id="CHEBI:18420"/>
    </cofactor>
</comment>
<comment type="pathway">
    <text evidence="2">Purine metabolism; 3',5'-cyclic di-GMP biosynthesis.</text>
</comment>
<dbReference type="InterPro" id="IPR050469">
    <property type="entry name" value="Diguanylate_Cyclase"/>
</dbReference>
<dbReference type="PANTHER" id="PTHR45138">
    <property type="entry name" value="REGULATORY COMPONENTS OF SENSORY TRANSDUCTION SYSTEM"/>
    <property type="match status" value="1"/>
</dbReference>
<dbReference type="PATRIC" id="fig|1133852.3.peg.2300"/>
<feature type="transmembrane region" description="Helical" evidence="6">
    <location>
        <begin position="269"/>
        <end position="287"/>
    </location>
</feature>
<organism evidence="8 9">
    <name type="scientific">Escherichia coli O104:H4 (strain 2011C-3493)</name>
    <dbReference type="NCBI Taxonomy" id="1133852"/>
    <lineage>
        <taxon>Bacteria</taxon>
        <taxon>Pseudomonadati</taxon>
        <taxon>Pseudomonadota</taxon>
        <taxon>Gammaproteobacteria</taxon>
        <taxon>Enterobacterales</taxon>
        <taxon>Enterobacteriaceae</taxon>
        <taxon>Escherichia</taxon>
    </lineage>
</organism>
<dbReference type="SMART" id="SM00267">
    <property type="entry name" value="GGDEF"/>
    <property type="match status" value="1"/>
</dbReference>
<evidence type="ECO:0000313" key="8">
    <source>
        <dbReference type="EMBL" id="AFS74101.1"/>
    </source>
</evidence>
<feature type="transmembrane region" description="Helical" evidence="6">
    <location>
        <begin position="58"/>
        <end position="76"/>
    </location>
</feature>
<feature type="transmembrane region" description="Helical" evidence="6">
    <location>
        <begin position="122"/>
        <end position="143"/>
    </location>
</feature>
<dbReference type="InterPro" id="IPR029787">
    <property type="entry name" value="Nucleotide_cyclase"/>
</dbReference>
<protein>
    <recommendedName>
        <fullName evidence="3">diguanylate cyclase</fullName>
        <ecNumber evidence="3">2.7.7.65</ecNumber>
    </recommendedName>
</protein>
<feature type="transmembrane region" description="Helical" evidence="6">
    <location>
        <begin position="88"/>
        <end position="110"/>
    </location>
</feature>
<evidence type="ECO:0000256" key="1">
    <source>
        <dbReference type="ARBA" id="ARBA00001946"/>
    </source>
</evidence>
<dbReference type="Pfam" id="PF17158">
    <property type="entry name" value="MASE4"/>
    <property type="match status" value="1"/>
</dbReference>
<gene>
    <name evidence="8" type="ordered locus">O3K_11035</name>
</gene>
<evidence type="ECO:0000256" key="2">
    <source>
        <dbReference type="ARBA" id="ARBA00004665"/>
    </source>
</evidence>
<evidence type="ECO:0000259" key="7">
    <source>
        <dbReference type="PROSITE" id="PS50887"/>
    </source>
</evidence>
<dbReference type="InterPro" id="IPR043128">
    <property type="entry name" value="Rev_trsase/Diguanyl_cyclase"/>
</dbReference>
<dbReference type="GO" id="GO:0043709">
    <property type="term" value="P:cell adhesion involved in single-species biofilm formation"/>
    <property type="evidence" value="ECO:0007669"/>
    <property type="project" value="TreeGrafter"/>
</dbReference>
<keyword evidence="6" id="KW-0472">Membrane</keyword>
<comment type="catalytic activity">
    <reaction evidence="5">
        <text>2 GTP = 3',3'-c-di-GMP + 2 diphosphate</text>
        <dbReference type="Rhea" id="RHEA:24898"/>
        <dbReference type="ChEBI" id="CHEBI:33019"/>
        <dbReference type="ChEBI" id="CHEBI:37565"/>
        <dbReference type="ChEBI" id="CHEBI:58805"/>
        <dbReference type="EC" id="2.7.7.65"/>
    </reaction>
</comment>
<reference evidence="8 9" key="1">
    <citation type="journal article" date="2012" name="PLoS ONE">
        <title>Genomic comparison of Escherichia coli O104:H4 isolates from 2009 and 2011 reveals plasmid, and prophage heterogeneity, including Shiga toxin encoding phage stx2.</title>
        <authorList>
            <consortium name="Threat Characterization Consortium"/>
            <person name="Ahmed S.A."/>
            <person name="Awosika J."/>
            <person name="Baldwin C."/>
            <person name="Bishop-Lilly K.A."/>
            <person name="Biswas B."/>
            <person name="Broomall S."/>
            <person name="Chain P.S."/>
            <person name="Chertkov O."/>
            <person name="Chokoshvili O."/>
            <person name="Coyne S."/>
            <person name="Davenport K."/>
            <person name="Detter J.C."/>
            <person name="Dorman W."/>
            <person name="Erkkila T.H."/>
            <person name="Folster J.P."/>
            <person name="Frey K.G."/>
            <person name="George M."/>
            <person name="Gleasner C."/>
            <person name="Henry M."/>
            <person name="Hill K.K."/>
            <person name="Hubbard K."/>
            <person name="Insalaco J."/>
            <person name="Johnson S."/>
            <person name="Kitzmiller A."/>
            <person name="Krepps M."/>
            <person name="Lo C.C."/>
            <person name="Luu T."/>
            <person name="McNew L.A."/>
            <person name="Minogue T."/>
            <person name="Munk C.A."/>
            <person name="Osborne B."/>
            <person name="Patel M."/>
            <person name="Reitenga K.G."/>
            <person name="Rosenzweig C.N."/>
            <person name="Shea A."/>
            <person name="Shen X."/>
            <person name="Strockbine N."/>
            <person name="Tarr C."/>
            <person name="Teshima H."/>
            <person name="van Gieson E."/>
            <person name="Verratti K."/>
            <person name="Wolcott M."/>
            <person name="Xie G."/>
            <person name="Sozhamannan S."/>
            <person name="Gibbons H.S."/>
        </authorList>
    </citation>
    <scope>NUCLEOTIDE SEQUENCE [LARGE SCALE GENOMIC DNA]</scope>
    <source>
        <strain evidence="8 9">2011C-3493</strain>
    </source>
</reference>
<feature type="transmembrane region" description="Helical" evidence="6">
    <location>
        <begin position="293"/>
        <end position="318"/>
    </location>
</feature>
<keyword evidence="4" id="KW-0342">GTP-binding</keyword>
<sequence length="491" mass="56057">MIQSTRISMGLFFKYCLSLTKIDPGQNYISLPSIKSSTHIALLFMVSMGTQKLKAQSFFIFSLLLTLILFCITTLYNENTNVKLIPQMNYLMVVVALFFLNAVIFLFMLMKYFTNKQILPTLILSLAFLSGLIYLVETIVIIHKPINGSTLIQTKSNDVSIFYIFRQLSFICLTSLALFCYGKDNILDNNKKKTGILLLALIPFLVFPLLAHNLSSYNADYSLYVVDYCPDNHTATWGINYTKILVCLWAFLLFFIIMRTRLASELWPLIALLCLASLCCNLLLLTLDEYNYTIWYISRGIEVSSKLFVVSFLIYNIFQELQLSSKLAVHDVLTNIYNRRYFFNSVESLLSRPVVKDFCVMLVDINQFKRINAQWGHRVGDKVLVSIVDIIQQSIRPDDILARLEGEVFGLLFTELNSAQAKIIAERMRKNVELLTGFSNRYDVPEQMTISIGTVFSTGDTRNISLVMTEADKALREAKSEGGNKVIIHHI</sequence>
<dbReference type="PANTHER" id="PTHR45138:SF9">
    <property type="entry name" value="DIGUANYLATE CYCLASE DGCM-RELATED"/>
    <property type="match status" value="1"/>
</dbReference>
<dbReference type="GO" id="GO:1902201">
    <property type="term" value="P:negative regulation of bacterial-type flagellum-dependent cell motility"/>
    <property type="evidence" value="ECO:0007669"/>
    <property type="project" value="TreeGrafter"/>
</dbReference>
<dbReference type="KEGG" id="esl:O3K_11035"/>
<dbReference type="SUPFAM" id="SSF55073">
    <property type="entry name" value="Nucleotide cyclase"/>
    <property type="match status" value="1"/>
</dbReference>
<dbReference type="CDD" id="cd01949">
    <property type="entry name" value="GGDEF"/>
    <property type="match status" value="1"/>
</dbReference>
<dbReference type="InterPro" id="IPR033424">
    <property type="entry name" value="MASE4"/>
</dbReference>
<evidence type="ECO:0000256" key="4">
    <source>
        <dbReference type="ARBA" id="ARBA00023134"/>
    </source>
</evidence>
<dbReference type="AlphaFoldDB" id="A0A0E0Y1Q5"/>
<dbReference type="GO" id="GO:0052621">
    <property type="term" value="F:diguanylate cyclase activity"/>
    <property type="evidence" value="ECO:0007669"/>
    <property type="project" value="UniProtKB-EC"/>
</dbReference>
<accession>A0A0E0Y1Q5</accession>
<keyword evidence="4" id="KW-0547">Nucleotide-binding</keyword>
<dbReference type="RefSeq" id="WP_000616411.1">
    <property type="nucleotide sequence ID" value="NC_018658.1"/>
</dbReference>
<dbReference type="NCBIfam" id="TIGR00254">
    <property type="entry name" value="GGDEF"/>
    <property type="match status" value="1"/>
</dbReference>